<feature type="domain" description="WxL Interacting Protein peptidoglycan binding" evidence="3">
    <location>
        <begin position="31"/>
        <end position="147"/>
    </location>
</feature>
<evidence type="ECO:0000256" key="1">
    <source>
        <dbReference type="SAM" id="MobiDB-lite"/>
    </source>
</evidence>
<proteinExistence type="predicted"/>
<feature type="domain" description="WxL Interacting Protein host binding" evidence="4">
    <location>
        <begin position="159"/>
        <end position="295"/>
    </location>
</feature>
<dbReference type="AlphaFoldDB" id="A0A4Q0VJC6"/>
<protein>
    <submittedName>
        <fullName evidence="5">DUF916 domain-containing protein</fullName>
    </submittedName>
</protein>
<keyword evidence="6" id="KW-1185">Reference proteome</keyword>
<evidence type="ECO:0000313" key="6">
    <source>
        <dbReference type="Proteomes" id="UP000290602"/>
    </source>
</evidence>
<organism evidence="5 6">
    <name type="scientific">Levilactobacillus suantsaii</name>
    <dbReference type="NCBI Taxonomy" id="2292255"/>
    <lineage>
        <taxon>Bacteria</taxon>
        <taxon>Bacillati</taxon>
        <taxon>Bacillota</taxon>
        <taxon>Bacilli</taxon>
        <taxon>Lactobacillales</taxon>
        <taxon>Lactobacillaceae</taxon>
        <taxon>Levilactobacillus</taxon>
    </lineage>
</organism>
<dbReference type="InterPro" id="IPR010317">
    <property type="entry name" value="WxLIP_PGBD"/>
</dbReference>
<dbReference type="RefSeq" id="WP_129032501.1">
    <property type="nucleotide sequence ID" value="NZ_CP059603.1"/>
</dbReference>
<feature type="region of interest" description="Disordered" evidence="1">
    <location>
        <begin position="1"/>
        <end position="30"/>
    </location>
</feature>
<comment type="caution">
    <text evidence="5">The sequence shown here is derived from an EMBL/GenBank/DDBJ whole genome shotgun (WGS) entry which is preliminary data.</text>
</comment>
<keyword evidence="2" id="KW-0472">Membrane</keyword>
<dbReference type="EMBL" id="QXIL01000009">
    <property type="protein sequence ID" value="RXI78664.1"/>
    <property type="molecule type" value="Genomic_DNA"/>
</dbReference>
<dbReference type="Pfam" id="PF11797">
    <property type="entry name" value="WxLIP_HBD"/>
    <property type="match status" value="1"/>
</dbReference>
<sequence>MVARSRNRDCVGGLSPPTHSHAATGTPGHPYTVTPVLPADNQDHASYFKLAVRPHQHRRLRLKIANQGKTAQRYDVVARIATTNSNGIVDYSRNNRAKMLPAQATALFAPQAQTVRVPAQATRTVTVELTVPAHAFKGVMLAGLTVREHTTATALKATKGTGVVARAEYVVALEFYTHRPINLGSPDLTVHRAQYQLAQAYPQVALAMVNRTPALVSQGRLHATLTTSAGKKVRHFQRNDLLFAPQSQFTLGLDLGSQALAAGQYTLTGTLKTRGGFTYPFTLPLTVTRQNVRQVTRHGVVKASARTFNWLWAVVGGLSGLVLVLALVIWRLLRRTASTELPDSEA</sequence>
<keyword evidence="2" id="KW-0812">Transmembrane</keyword>
<evidence type="ECO:0000259" key="4">
    <source>
        <dbReference type="Pfam" id="PF11797"/>
    </source>
</evidence>
<evidence type="ECO:0000259" key="3">
    <source>
        <dbReference type="Pfam" id="PF06030"/>
    </source>
</evidence>
<dbReference type="Proteomes" id="UP000290602">
    <property type="component" value="Unassembled WGS sequence"/>
</dbReference>
<dbReference type="Pfam" id="PF06030">
    <property type="entry name" value="WxLIP_PGBD"/>
    <property type="match status" value="1"/>
</dbReference>
<keyword evidence="2" id="KW-1133">Transmembrane helix</keyword>
<dbReference type="OrthoDB" id="2148359at2"/>
<reference evidence="5 6" key="1">
    <citation type="submission" date="2018-08" db="EMBL/GenBank/DDBJ databases">
        <title>Lactobacillus suantsai sp. nov., isolated from traditional fermented suan-tsai in Taiwan.</title>
        <authorList>
            <person name="Huang C.-H."/>
        </authorList>
    </citation>
    <scope>NUCLEOTIDE SEQUENCE [LARGE SCALE GENOMIC DNA]</scope>
    <source>
        <strain evidence="5 6">BCRC 12945</strain>
    </source>
</reference>
<gene>
    <name evidence="5" type="ORF">DXH47_06260</name>
</gene>
<name>A0A4Q0VJC6_9LACO</name>
<feature type="transmembrane region" description="Helical" evidence="2">
    <location>
        <begin position="310"/>
        <end position="333"/>
    </location>
</feature>
<accession>A0A4Q0VJC6</accession>
<evidence type="ECO:0000313" key="5">
    <source>
        <dbReference type="EMBL" id="RXI78664.1"/>
    </source>
</evidence>
<dbReference type="InterPro" id="IPR021759">
    <property type="entry name" value="WxLIP_HBD"/>
</dbReference>
<evidence type="ECO:0000256" key="2">
    <source>
        <dbReference type="SAM" id="Phobius"/>
    </source>
</evidence>